<dbReference type="STRING" id="1287681.M7T3Z1"/>
<evidence type="ECO:0000256" key="5">
    <source>
        <dbReference type="ARBA" id="ARBA00019541"/>
    </source>
</evidence>
<evidence type="ECO:0000256" key="15">
    <source>
        <dbReference type="ARBA" id="ARBA00023136"/>
    </source>
</evidence>
<feature type="transmembrane region" description="Helical" evidence="23">
    <location>
        <begin position="323"/>
        <end position="345"/>
    </location>
</feature>
<dbReference type="SUPFAM" id="SSF50978">
    <property type="entry name" value="WD40 repeat-like"/>
    <property type="match status" value="1"/>
</dbReference>
<keyword evidence="19" id="KW-0968">Cytoplasmic vesicle</keyword>
<dbReference type="GO" id="GO:0032936">
    <property type="term" value="C:SREBP-SCAP complex"/>
    <property type="evidence" value="ECO:0007669"/>
    <property type="project" value="TreeGrafter"/>
</dbReference>
<evidence type="ECO:0000256" key="18">
    <source>
        <dbReference type="ARBA" id="ARBA00023221"/>
    </source>
</evidence>
<keyword evidence="11 23" id="KW-1133">Transmembrane helix</keyword>
<keyword evidence="14" id="KW-0446">Lipid-binding</keyword>
<dbReference type="PANTHER" id="PTHR46378">
    <property type="entry name" value="STEROL REGULATORY ELEMENT-BINDING PROTEIN CLEAVAGE-ACTIVATING PROTEIN"/>
    <property type="match status" value="1"/>
</dbReference>
<keyword evidence="6" id="KW-0153">Cholesterol metabolism</keyword>
<keyword evidence="26" id="KW-1185">Reference proteome</keyword>
<accession>M7T3Z1</accession>
<keyword evidence="12" id="KW-0333">Golgi apparatus</keyword>
<feature type="compositionally biased region" description="Low complexity" evidence="22">
    <location>
        <begin position="1031"/>
        <end position="1052"/>
    </location>
</feature>
<dbReference type="KEGG" id="ela:UCREL1_11724"/>
<keyword evidence="10" id="KW-0256">Endoplasmic reticulum</keyword>
<comment type="subcellular location">
    <subcellularLocation>
        <location evidence="2">Cytoplasmic vesicle</location>
        <location evidence="2">COPII-coated vesicle membrane</location>
        <topology evidence="2">Multi-pass membrane protein</topology>
    </subcellularLocation>
    <subcellularLocation>
        <location evidence="1">Endoplasmic reticulum membrane</location>
        <topology evidence="1">Multi-pass membrane protein</topology>
    </subcellularLocation>
    <subcellularLocation>
        <location evidence="3">Golgi apparatus membrane</location>
        <topology evidence="3">Multi-pass membrane protein</topology>
    </subcellularLocation>
</comment>
<dbReference type="InterPro" id="IPR015943">
    <property type="entry name" value="WD40/YVTN_repeat-like_dom_sf"/>
</dbReference>
<dbReference type="InterPro" id="IPR001680">
    <property type="entry name" value="WD40_rpt"/>
</dbReference>
<dbReference type="InterPro" id="IPR053958">
    <property type="entry name" value="HMGCR/SNAP/NPC1-like_SSD"/>
</dbReference>
<dbReference type="SMART" id="SM00320">
    <property type="entry name" value="WD40"/>
    <property type="match status" value="2"/>
</dbReference>
<evidence type="ECO:0000256" key="2">
    <source>
        <dbReference type="ARBA" id="ARBA00004557"/>
    </source>
</evidence>
<dbReference type="Proteomes" id="UP000012174">
    <property type="component" value="Unassembled WGS sequence"/>
</dbReference>
<keyword evidence="9" id="KW-0677">Repeat</keyword>
<keyword evidence="18" id="KW-0753">Steroid metabolism</keyword>
<evidence type="ECO:0000256" key="3">
    <source>
        <dbReference type="ARBA" id="ARBA00004653"/>
    </source>
</evidence>
<dbReference type="eggNOG" id="KOG1933">
    <property type="taxonomic scope" value="Eukaryota"/>
</dbReference>
<reference evidence="26" key="1">
    <citation type="journal article" date="2013" name="Genome Announc.">
        <title>Draft genome sequence of the grapevine dieback fungus Eutypa lata UCR-EL1.</title>
        <authorList>
            <person name="Blanco-Ulate B."/>
            <person name="Rolshausen P.E."/>
            <person name="Cantu D."/>
        </authorList>
    </citation>
    <scope>NUCLEOTIDE SEQUENCE [LARGE SCALE GENOMIC DNA]</scope>
    <source>
        <strain evidence="26">UCR-EL1</strain>
    </source>
</reference>
<evidence type="ECO:0000256" key="17">
    <source>
        <dbReference type="ARBA" id="ARBA00023180"/>
    </source>
</evidence>
<evidence type="ECO:0000256" key="20">
    <source>
        <dbReference type="ARBA" id="ARBA00045958"/>
    </source>
</evidence>
<dbReference type="InterPro" id="IPR019775">
    <property type="entry name" value="WD40_repeat_CS"/>
</dbReference>
<feature type="region of interest" description="Disordered" evidence="22">
    <location>
        <begin position="999"/>
        <end position="1053"/>
    </location>
</feature>
<evidence type="ECO:0000259" key="24">
    <source>
        <dbReference type="PROSITE" id="PS50156"/>
    </source>
</evidence>
<evidence type="ECO:0000256" key="7">
    <source>
        <dbReference type="ARBA" id="ARBA00022574"/>
    </source>
</evidence>
<dbReference type="PANTHER" id="PTHR46378:SF1">
    <property type="entry name" value="STEROL REGULATORY ELEMENT-BINDING PROTEIN CLEAVAGE-ACTIVATING PROTEIN"/>
    <property type="match status" value="1"/>
</dbReference>
<evidence type="ECO:0000313" key="26">
    <source>
        <dbReference type="Proteomes" id="UP000012174"/>
    </source>
</evidence>
<feature type="domain" description="SSD" evidence="24">
    <location>
        <begin position="292"/>
        <end position="450"/>
    </location>
</feature>
<keyword evidence="15 23" id="KW-0472">Membrane</keyword>
<keyword evidence="8 23" id="KW-0812">Transmembrane</keyword>
<feature type="transmembrane region" description="Helical" evidence="23">
    <location>
        <begin position="424"/>
        <end position="448"/>
    </location>
</feature>
<proteinExistence type="inferred from homology"/>
<dbReference type="GO" id="GO:0012507">
    <property type="term" value="C:ER to Golgi transport vesicle membrane"/>
    <property type="evidence" value="ECO:0007669"/>
    <property type="project" value="UniProtKB-SubCell"/>
</dbReference>
<evidence type="ECO:0000256" key="6">
    <source>
        <dbReference type="ARBA" id="ARBA00022548"/>
    </source>
</evidence>
<evidence type="ECO:0000256" key="14">
    <source>
        <dbReference type="ARBA" id="ARBA00023121"/>
    </source>
</evidence>
<dbReference type="PROSITE" id="PS00678">
    <property type="entry name" value="WD_REPEATS_1"/>
    <property type="match status" value="1"/>
</dbReference>
<evidence type="ECO:0000256" key="8">
    <source>
        <dbReference type="ARBA" id="ARBA00022692"/>
    </source>
</evidence>
<keyword evidence="16" id="KW-1207">Sterol metabolism</keyword>
<sequence length="1135" mass="127275">MIWYLLYPFRGTSEAPVLGPTHPFRSAFTRYGKYAARHVVSTLLISVLVAAILVYPFPFLYSTDFANGASNLPHHVWTDARPLEDKPGIEPDVIMRSIWVHGSYMQALEKDVLLGALELQDEILGPTANFSPSLAPGTVELPNSTSANLDLDLTPGQRDVFHVINGLTNQSWFFHSPLQYWSCSEDEITRDNDIIGTVNARKTQPTSVNVTLRHSIVFSGKRFEDRRLVAADALVITLIYLQDSPVGRMWEQRAKAITEKMADKWQLYTADEALSNKGQLYEFQFRPMSLQDGLALGLAYLLTLTYCLISLSKLRAVRSKVGLMVTVVVQIFFSMMSSFTICAIFKVDLSRIPSFSYPIAIFSLSLENVFRLINGVILTPSEDNTSSRIGHAFGETAHVCLAGVAQNLLVLYGLSKIVSPGVSAFCTFAAIAIVVDFFYLSTFFLAVLSVDVRRTELSDALAKASLRRSRRSSSDPQTRQKDWLDALLQGKVALSTRIAGTIVTVGFVLIAQWHFFENESLMRILGRILRISPKYKDVSTSRSSLLVDVHQARSPTSWLRLQDHETAREVIHVIKPDTHSYIARVFHPLIFVLKGSDRMPTTKERILPPAVYDFARHHSIHFIVTMLMIGAAVRLLMNYLLWDELAETTGLNGKDVPLLAVRTLDIGHALDVALLSASSDGHVVSVGLDRLVRVWDVKSGGESYVLTENDYSTIEFPVLAMCIDDESHWLALLTSDKILVWNLSERRWAPTVRIDANRQKPEAFLFYHDQSTTIAPLLIVRREGVMIEVHVDKGTSSRFSLAEESAIVSIGSLANKHSTKIMASTRDGQTYMISRKESNWNATVVDLPHVREREYLSTIALPGLACFLVIHAQSVDLVDSQSQKVVRSFDTDPIQPKTLRCFHSRPRRLESGSVGVRTLTFAYLNAYTRDLVVQMYTPQYEGESLCVCEPEKTEQPKVKNCHHWQSARETRRRINDPGLWEALPSRILVGVRRKRLGKSPPLTNPIYHQHQPHVAGNNGTLRRRRQGTGGHSTNSNGGSRASQHQSQHQQAQGDWEVWMFSQHGKQETWETVPLCPDAEDVRHLYVTTLGPMVRIGRSSIALGFSNVIKVIVVGQERFEPEPDDSHLGDGMPAQQ</sequence>
<keyword evidence="7 21" id="KW-0853">WD repeat</keyword>
<dbReference type="GO" id="GO:0032934">
    <property type="term" value="F:sterol binding"/>
    <property type="evidence" value="ECO:0007669"/>
    <property type="project" value="InterPro"/>
</dbReference>
<gene>
    <name evidence="25" type="ORF">UCREL1_11724</name>
</gene>
<evidence type="ECO:0000256" key="11">
    <source>
        <dbReference type="ARBA" id="ARBA00022989"/>
    </source>
</evidence>
<feature type="transmembrane region" description="Helical" evidence="23">
    <location>
        <begin position="293"/>
        <end position="311"/>
    </location>
</feature>
<dbReference type="PROSITE" id="PS50082">
    <property type="entry name" value="WD_REPEATS_2"/>
    <property type="match status" value="1"/>
</dbReference>
<dbReference type="EMBL" id="KB707644">
    <property type="protein sequence ID" value="EMR61350.1"/>
    <property type="molecule type" value="Genomic_DNA"/>
</dbReference>
<dbReference type="PROSITE" id="PS50156">
    <property type="entry name" value="SSD"/>
    <property type="match status" value="1"/>
</dbReference>
<comment type="function">
    <text evidence="20">Escort protein required for cholesterol as well as lipid homeostasis. Regulates export of the SCAP-SREBP complex from the endoplasmic reticulum to the Golgi upon low cholesterol, thereby regulating the processing of sterol regulatory element-binding proteins (SREBPs) SREBF1/SREBP1 and SREBF2/SREBP2. At high sterol concentrations, formation of a ternary complex with INSIG (INSIG1 or INSIG2) leads to mask the ER export signal in SCAP, promoting retention of the complex in the endoplasmic reticulum. Low sterol concentrations trigger release of INSIG, a conformational change in the SSD domain of SCAP, unmasking of the ER export signal, promoting recruitment into COPII-coated vesicles and transport of the SCAP-SREBP to the Golgi: in the Golgi, SREBPs are then processed, releasing the transcription factor fragment of SREBPs from the membrane, its import into the nucleus and up-regulation of LDLR, INSIG1 and the mevalonate pathway. Binds cholesterol via its SSD domain.</text>
</comment>
<evidence type="ECO:0000256" key="23">
    <source>
        <dbReference type="SAM" id="Phobius"/>
    </source>
</evidence>
<evidence type="ECO:0000256" key="4">
    <source>
        <dbReference type="ARBA" id="ARBA00007410"/>
    </source>
</evidence>
<organism evidence="25 26">
    <name type="scientific">Eutypa lata (strain UCR-EL1)</name>
    <name type="common">Grapevine dieback disease fungus</name>
    <name type="synonym">Eutypa armeniacae</name>
    <dbReference type="NCBI Taxonomy" id="1287681"/>
    <lineage>
        <taxon>Eukaryota</taxon>
        <taxon>Fungi</taxon>
        <taxon>Dikarya</taxon>
        <taxon>Ascomycota</taxon>
        <taxon>Pezizomycotina</taxon>
        <taxon>Sordariomycetes</taxon>
        <taxon>Xylariomycetidae</taxon>
        <taxon>Xylariales</taxon>
        <taxon>Diatrypaceae</taxon>
        <taxon>Eutypa</taxon>
    </lineage>
</organism>
<feature type="repeat" description="WD" evidence="21">
    <location>
        <begin position="665"/>
        <end position="705"/>
    </location>
</feature>
<keyword evidence="13" id="KW-0443">Lipid metabolism</keyword>
<dbReference type="GO" id="GO:0045540">
    <property type="term" value="P:regulation of cholesterol biosynthetic process"/>
    <property type="evidence" value="ECO:0007669"/>
    <property type="project" value="TreeGrafter"/>
</dbReference>
<dbReference type="OrthoDB" id="1914839at2759"/>
<evidence type="ECO:0000256" key="16">
    <source>
        <dbReference type="ARBA" id="ARBA00023166"/>
    </source>
</evidence>
<evidence type="ECO:0000256" key="21">
    <source>
        <dbReference type="PROSITE-ProRule" id="PRU00221"/>
    </source>
</evidence>
<evidence type="ECO:0000256" key="10">
    <source>
        <dbReference type="ARBA" id="ARBA00022824"/>
    </source>
</evidence>
<dbReference type="InterPro" id="IPR000731">
    <property type="entry name" value="SSD"/>
</dbReference>
<dbReference type="InterPro" id="IPR036322">
    <property type="entry name" value="WD40_repeat_dom_sf"/>
</dbReference>
<comment type="similarity">
    <text evidence="4">Belongs to the WD repeat SCAP family.</text>
</comment>
<protein>
    <recommendedName>
        <fullName evidence="5">Sterol regulatory element-binding protein cleavage-activating protein</fullName>
    </recommendedName>
</protein>
<dbReference type="GO" id="GO:0000139">
    <property type="term" value="C:Golgi membrane"/>
    <property type="evidence" value="ECO:0007669"/>
    <property type="project" value="UniProtKB-SubCell"/>
</dbReference>
<feature type="transmembrane region" description="Helical" evidence="23">
    <location>
        <begin position="34"/>
        <end position="55"/>
    </location>
</feature>
<dbReference type="GO" id="GO:0032933">
    <property type="term" value="P:SREBP signaling pathway"/>
    <property type="evidence" value="ECO:0007669"/>
    <property type="project" value="InterPro"/>
</dbReference>
<dbReference type="Pfam" id="PF12349">
    <property type="entry name" value="Sterol-sensing"/>
    <property type="match status" value="1"/>
</dbReference>
<dbReference type="AlphaFoldDB" id="M7T3Z1"/>
<dbReference type="GO" id="GO:0008203">
    <property type="term" value="P:cholesterol metabolic process"/>
    <property type="evidence" value="ECO:0007669"/>
    <property type="project" value="UniProtKB-KW"/>
</dbReference>
<dbReference type="OMA" id="EFQFRPM"/>
<evidence type="ECO:0000256" key="9">
    <source>
        <dbReference type="ARBA" id="ARBA00022737"/>
    </source>
</evidence>
<dbReference type="GO" id="GO:0005789">
    <property type="term" value="C:endoplasmic reticulum membrane"/>
    <property type="evidence" value="ECO:0007669"/>
    <property type="project" value="UniProtKB-SubCell"/>
</dbReference>
<evidence type="ECO:0000256" key="12">
    <source>
        <dbReference type="ARBA" id="ARBA00023034"/>
    </source>
</evidence>
<evidence type="ECO:0000256" key="1">
    <source>
        <dbReference type="ARBA" id="ARBA00004477"/>
    </source>
</evidence>
<keyword evidence="17" id="KW-0325">Glycoprotein</keyword>
<evidence type="ECO:0000313" key="25">
    <source>
        <dbReference type="EMBL" id="EMR61350.1"/>
    </source>
</evidence>
<evidence type="ECO:0000256" key="22">
    <source>
        <dbReference type="SAM" id="MobiDB-lite"/>
    </source>
</evidence>
<dbReference type="InterPro" id="IPR030225">
    <property type="entry name" value="SCAP"/>
</dbReference>
<feature type="transmembrane region" description="Helical" evidence="23">
    <location>
        <begin position="498"/>
        <end position="516"/>
    </location>
</feature>
<evidence type="ECO:0000256" key="19">
    <source>
        <dbReference type="ARBA" id="ARBA00023329"/>
    </source>
</evidence>
<evidence type="ECO:0000256" key="13">
    <source>
        <dbReference type="ARBA" id="ARBA00023098"/>
    </source>
</evidence>
<name>M7T3Z1_EUTLA</name>
<dbReference type="Gene3D" id="2.130.10.10">
    <property type="entry name" value="YVTN repeat-like/Quinoprotein amine dehydrogenase"/>
    <property type="match status" value="1"/>
</dbReference>
<dbReference type="SUPFAM" id="SSF82866">
    <property type="entry name" value="Multidrug efflux transporter AcrB transmembrane domain"/>
    <property type="match status" value="1"/>
</dbReference>
<dbReference type="HOGENOM" id="CLU_004183_0_0_1"/>